<organism evidence="1 2">
    <name type="scientific">Anaerococcus murdochii</name>
    <dbReference type="NCBI Taxonomy" id="411577"/>
    <lineage>
        <taxon>Bacteria</taxon>
        <taxon>Bacillati</taxon>
        <taxon>Bacillota</taxon>
        <taxon>Tissierellia</taxon>
        <taxon>Tissierellales</taxon>
        <taxon>Peptoniphilaceae</taxon>
        <taxon>Anaerococcus</taxon>
    </lineage>
</organism>
<sequence>MEKLVRDVKDLKGRKDASEIGIVTKLKPFAFTINGVEYSSENFVIYLPAVDRIKQFEEIKVETQDPNPQSFAVNKGKAFVDIGDLEMEPDCYERRFLVGDLIDVTDRGDSFIVHGRLIKIGEETEKYPPTHRG</sequence>
<evidence type="ECO:0000313" key="2">
    <source>
        <dbReference type="Proteomes" id="UP000734271"/>
    </source>
</evidence>
<dbReference type="RefSeq" id="WP_223420633.1">
    <property type="nucleotide sequence ID" value="NZ_JAIPME010000002.1"/>
</dbReference>
<dbReference type="Proteomes" id="UP000734271">
    <property type="component" value="Unassembled WGS sequence"/>
</dbReference>
<comment type="caution">
    <text evidence="1">The sequence shown here is derived from an EMBL/GenBank/DDBJ whole genome shotgun (WGS) entry which is preliminary data.</text>
</comment>
<name>A0ABS7T1V8_9FIRM</name>
<evidence type="ECO:0000313" key="1">
    <source>
        <dbReference type="EMBL" id="MBZ2387775.1"/>
    </source>
</evidence>
<accession>A0ABS7T1V8</accession>
<gene>
    <name evidence="1" type="ORF">K8P03_10875</name>
</gene>
<reference evidence="1 2" key="1">
    <citation type="submission" date="2021-08" db="EMBL/GenBank/DDBJ databases">
        <title>FDA dAtabase for Regulatory Grade micrObial Sequences (FDA-ARGOS): Supporting development and validation of Infectious Disease Dx tests.</title>
        <authorList>
            <person name="Sproer C."/>
            <person name="Gronow S."/>
            <person name="Severitt S."/>
            <person name="Schroder I."/>
            <person name="Tallon L."/>
            <person name="Sadzewicz L."/>
            <person name="Zhao X."/>
            <person name="Boylan J."/>
            <person name="Ott S."/>
            <person name="Bowen H."/>
            <person name="Vavikolanu K."/>
            <person name="Hazen T."/>
            <person name="Aluvathingal J."/>
            <person name="Nadendla S."/>
            <person name="Lowell S."/>
            <person name="Myers T."/>
            <person name="Yan Y."/>
            <person name="Sichtig H."/>
        </authorList>
    </citation>
    <scope>NUCLEOTIDE SEQUENCE [LARGE SCALE GENOMIC DNA]</scope>
    <source>
        <strain evidence="1 2">FDAARGOS_1460</strain>
    </source>
</reference>
<dbReference type="EMBL" id="JAIPME010000002">
    <property type="protein sequence ID" value="MBZ2387775.1"/>
    <property type="molecule type" value="Genomic_DNA"/>
</dbReference>
<protein>
    <submittedName>
        <fullName evidence="1">Uncharacterized protein</fullName>
    </submittedName>
</protein>
<proteinExistence type="predicted"/>
<keyword evidence="2" id="KW-1185">Reference proteome</keyword>